<feature type="transmembrane region" description="Helical" evidence="1">
    <location>
        <begin position="257"/>
        <end position="283"/>
    </location>
</feature>
<sequence>MEMKKKIQEQGWVQSLMAFYKGHRKACVYAASAFLPMMIMLVVWFFMGMYPFGNKSLMAVDFGQQYISFYGFLKESLLSGDWSGFLYSFTKSLGGEMTGVVAYYLLSPFNILYIIMPLGHYSLAVFLTIWLRYGVIGLSFAHLLIRRYKGLSGKVWLVPVLATAYALSGMLVSYQMNPIFYDAMIMLPLVILNLEEMLDGGRPYRYILTLALTVFLQFYMGYMICLFVALYACYYMAPKLSEGKNKKERLLNYFRPLFMAFFYSVLGFLATTFLLAPVIVNLLNSKGQVDGGMTFSFALQINPLDILSKLMIGGFDNNSWSAGPSLPNIYVGALALIGAILYFLTKSVHRNRKIGAGIVLLLFFLSFINEFVSKIWHMGQNPAGFFFRFSWILSFFLVLLAYQALKATTKMPLVGLAVGAVVLTLTGLYVSSQDYTYLAPEQPLAVTEFVKGQPVLVGILLVLVLGSLALLIWRRQNMPSKLRLVLVASLLATIPLFYFLLSKGIFLTQLSLTLMSWGLVLLFVYLQPKAAFWSVLILMTVAELGYNAYLSQVTLGYADAYKFHDATTSVKRVTDSVQTNSDATFYRIGGSFAYSKTVPSLIAYPGLATFSSSLERSTMDLFAYMGDAGVNAATQYANGTQLTDALYGVRYYMDRKDYTQEEVDQHPEKMYFGRYSHRFDIPTYYTKTVYEDDRYIVYENPNVFSAAFGTNSVTQSIQFGRNNPVANQNIILNSMAGTDEKYFEAFSFTAIETENVEETVNENGETLYNRVDKNQPAIVRYKIVPKSRYTYYFLLPVYFNQTRNQVSILLNNKWFTNQQTYTQKQLWQLTSNTEGQETVLEFRFTMDEVNMTGAGLIRANNDAIQRVLNDRLAQNMKVEEWINTKVTGTVNITDDSTVMMTSIPYSEGWRVKVDGKEVKTTRAWDSLLSFPITSGEHKIEMTFSPQGATAGALISIVDLLFIFDLWRKDKEKKNSSRKK</sequence>
<gene>
    <name evidence="2" type="ORF">ERS132440_00846</name>
</gene>
<feature type="transmembrane region" description="Helical" evidence="1">
    <location>
        <begin position="484"/>
        <end position="501"/>
    </location>
</feature>
<name>A0A0Z8J8A3_STRSU</name>
<keyword evidence="1 2" id="KW-0812">Transmembrane</keyword>
<dbReference type="InterPro" id="IPR018580">
    <property type="entry name" value="Uncharacterised_YfhO"/>
</dbReference>
<dbReference type="PANTHER" id="PTHR38454">
    <property type="entry name" value="INTEGRAL MEMBRANE PROTEIN-RELATED"/>
    <property type="match status" value="1"/>
</dbReference>
<feature type="transmembrane region" description="Helical" evidence="1">
    <location>
        <begin position="178"/>
        <end position="194"/>
    </location>
</feature>
<dbReference type="Proteomes" id="UP000074356">
    <property type="component" value="Unassembled WGS sequence"/>
</dbReference>
<organism evidence="2 3">
    <name type="scientific">Streptococcus suis</name>
    <dbReference type="NCBI Taxonomy" id="1307"/>
    <lineage>
        <taxon>Bacteria</taxon>
        <taxon>Bacillati</taxon>
        <taxon>Bacillota</taxon>
        <taxon>Bacilli</taxon>
        <taxon>Lactobacillales</taxon>
        <taxon>Streptococcaceae</taxon>
        <taxon>Streptococcus</taxon>
    </lineage>
</organism>
<dbReference type="Pfam" id="PF09586">
    <property type="entry name" value="YfhO"/>
    <property type="match status" value="1"/>
</dbReference>
<feature type="transmembrane region" description="Helical" evidence="1">
    <location>
        <begin position="383"/>
        <end position="401"/>
    </location>
</feature>
<dbReference type="AlphaFoldDB" id="A0A0Z8J8A3"/>
<feature type="transmembrane region" description="Helical" evidence="1">
    <location>
        <begin position="124"/>
        <end position="143"/>
    </location>
</feature>
<feature type="transmembrane region" description="Helical" evidence="1">
    <location>
        <begin position="507"/>
        <end position="526"/>
    </location>
</feature>
<feature type="transmembrane region" description="Helical" evidence="1">
    <location>
        <begin position="452"/>
        <end position="472"/>
    </location>
</feature>
<protein>
    <submittedName>
        <fullName evidence="2">Putative transmembrane protein</fullName>
    </submittedName>
</protein>
<accession>A0A0Z8J8A3</accession>
<feature type="transmembrane region" description="Helical" evidence="1">
    <location>
        <begin position="26"/>
        <end position="47"/>
    </location>
</feature>
<feature type="transmembrane region" description="Helical" evidence="1">
    <location>
        <begin position="101"/>
        <end position="118"/>
    </location>
</feature>
<evidence type="ECO:0000256" key="1">
    <source>
        <dbReference type="SAM" id="Phobius"/>
    </source>
</evidence>
<dbReference type="PANTHER" id="PTHR38454:SF1">
    <property type="entry name" value="INTEGRAL MEMBRANE PROTEIN"/>
    <property type="match status" value="1"/>
</dbReference>
<reference evidence="2 3" key="1">
    <citation type="submission" date="2016-02" db="EMBL/GenBank/DDBJ databases">
        <authorList>
            <consortium name="Pathogen Informatics"/>
        </authorList>
    </citation>
    <scope>NUCLEOTIDE SEQUENCE [LARGE SCALE GENOMIC DNA]</scope>
    <source>
        <strain evidence="2 3">LSS78</strain>
    </source>
</reference>
<keyword evidence="1" id="KW-0472">Membrane</keyword>
<feature type="transmembrane region" description="Helical" evidence="1">
    <location>
        <begin position="531"/>
        <end position="549"/>
    </location>
</feature>
<dbReference type="NCBIfam" id="NF047589">
    <property type="entry name" value="GlcsyltransPgfM1Strep"/>
    <property type="match status" value="1"/>
</dbReference>
<evidence type="ECO:0000313" key="2">
    <source>
        <dbReference type="EMBL" id="CYV49150.1"/>
    </source>
</evidence>
<feature type="transmembrane region" description="Helical" evidence="1">
    <location>
        <begin position="206"/>
        <end position="237"/>
    </location>
</feature>
<keyword evidence="1" id="KW-1133">Transmembrane helix</keyword>
<feature type="transmembrane region" description="Helical" evidence="1">
    <location>
        <begin position="413"/>
        <end position="432"/>
    </location>
</feature>
<dbReference type="EMBL" id="FIIB01000005">
    <property type="protein sequence ID" value="CYV49150.1"/>
    <property type="molecule type" value="Genomic_DNA"/>
</dbReference>
<feature type="transmembrane region" description="Helical" evidence="1">
    <location>
        <begin position="155"/>
        <end position="172"/>
    </location>
</feature>
<proteinExistence type="predicted"/>
<evidence type="ECO:0000313" key="3">
    <source>
        <dbReference type="Proteomes" id="UP000074356"/>
    </source>
</evidence>
<feature type="transmembrane region" description="Helical" evidence="1">
    <location>
        <begin position="327"/>
        <end position="344"/>
    </location>
</feature>
<feature type="transmembrane region" description="Helical" evidence="1">
    <location>
        <begin position="356"/>
        <end position="377"/>
    </location>
</feature>